<evidence type="ECO:0000313" key="2">
    <source>
        <dbReference type="EMBL" id="SFX60797.1"/>
    </source>
</evidence>
<dbReference type="InterPro" id="IPR037185">
    <property type="entry name" value="EmrE-like"/>
</dbReference>
<feature type="region of interest" description="Disordered" evidence="1">
    <location>
        <begin position="75"/>
        <end position="106"/>
    </location>
</feature>
<organism evidence="2 3">
    <name type="scientific">Streptomyces atratus</name>
    <dbReference type="NCBI Taxonomy" id="1893"/>
    <lineage>
        <taxon>Bacteria</taxon>
        <taxon>Bacillati</taxon>
        <taxon>Actinomycetota</taxon>
        <taxon>Actinomycetes</taxon>
        <taxon>Kitasatosporales</taxon>
        <taxon>Streptomycetaceae</taxon>
        <taxon>Streptomyces</taxon>
    </lineage>
</organism>
<proteinExistence type="predicted"/>
<evidence type="ECO:0000256" key="1">
    <source>
        <dbReference type="SAM" id="MobiDB-lite"/>
    </source>
</evidence>
<dbReference type="EMBL" id="FPJO01000004">
    <property type="protein sequence ID" value="SFX60797.1"/>
    <property type="molecule type" value="Genomic_DNA"/>
</dbReference>
<dbReference type="AlphaFoldDB" id="A0A1K1YHE9"/>
<sequence length="124" mass="13161">MRLCELLHRQLLAQSTDDQPVAFPAVAALRETGILVAAVIATLFFREPFGRLRLVAGAVVPAGVGLMQEEVRRSARGGGMPTGAPGIASPPLRTSEPDKRAGQVRRTSCRFRYVGGAPAGSHSR</sequence>
<accession>A0A1K1YHE9</accession>
<dbReference type="STRING" id="1893.SAMN02787144_1004273"/>
<name>A0A1K1YHE9_STRAR</name>
<reference evidence="2 3" key="1">
    <citation type="submission" date="2016-11" db="EMBL/GenBank/DDBJ databases">
        <authorList>
            <person name="Jaros S."/>
            <person name="Januszkiewicz K."/>
            <person name="Wedrychowicz H."/>
        </authorList>
    </citation>
    <scope>NUCLEOTIDE SEQUENCE [LARGE SCALE GENOMIC DNA]</scope>
    <source>
        <strain evidence="2 3">OK807</strain>
    </source>
</reference>
<dbReference type="SUPFAM" id="SSF103481">
    <property type="entry name" value="Multidrug resistance efflux transporter EmrE"/>
    <property type="match status" value="1"/>
</dbReference>
<protein>
    <recommendedName>
        <fullName evidence="4">EamA-like transporter family protein</fullName>
    </recommendedName>
</protein>
<evidence type="ECO:0000313" key="3">
    <source>
        <dbReference type="Proteomes" id="UP000181909"/>
    </source>
</evidence>
<gene>
    <name evidence="2" type="ORF">SAMN02787144_1004273</name>
</gene>
<evidence type="ECO:0008006" key="4">
    <source>
        <dbReference type="Google" id="ProtNLM"/>
    </source>
</evidence>
<dbReference type="Proteomes" id="UP000181909">
    <property type="component" value="Unassembled WGS sequence"/>
</dbReference>